<protein>
    <recommendedName>
        <fullName evidence="4">DUF11 domain-containing protein</fullName>
    </recommendedName>
</protein>
<evidence type="ECO:0000313" key="3">
    <source>
        <dbReference type="Proteomes" id="UP000033930"/>
    </source>
</evidence>
<keyword evidence="1" id="KW-0812">Transmembrane</keyword>
<keyword evidence="1" id="KW-1133">Transmembrane helix</keyword>
<dbReference type="GO" id="GO:0030246">
    <property type="term" value="F:carbohydrate binding"/>
    <property type="evidence" value="ECO:0007669"/>
    <property type="project" value="InterPro"/>
</dbReference>
<reference evidence="2 3" key="1">
    <citation type="journal article" date="2015" name="Nature">
        <title>rRNA introns, odd ribosomes, and small enigmatic genomes across a large radiation of phyla.</title>
        <authorList>
            <person name="Brown C.T."/>
            <person name="Hug L.A."/>
            <person name="Thomas B.C."/>
            <person name="Sharon I."/>
            <person name="Castelle C.J."/>
            <person name="Singh A."/>
            <person name="Wilkins M.J."/>
            <person name="Williams K.H."/>
            <person name="Banfield J.F."/>
        </authorList>
    </citation>
    <scope>NUCLEOTIDE SEQUENCE [LARGE SCALE GENOMIC DNA]</scope>
</reference>
<organism evidence="2 3">
    <name type="scientific">Candidatus Uhrbacteria bacterium GW2011_GWC1_41_20</name>
    <dbReference type="NCBI Taxonomy" id="1618983"/>
    <lineage>
        <taxon>Bacteria</taxon>
        <taxon>Candidatus Uhriibacteriota</taxon>
    </lineage>
</organism>
<dbReference type="SUPFAM" id="SSF49384">
    <property type="entry name" value="Carbohydrate-binding domain"/>
    <property type="match status" value="1"/>
</dbReference>
<keyword evidence="1" id="KW-0472">Membrane</keyword>
<evidence type="ECO:0008006" key="4">
    <source>
        <dbReference type="Google" id="ProtNLM"/>
    </source>
</evidence>
<gene>
    <name evidence="2" type="ORF">UU50_C0003G0064</name>
</gene>
<sequence length="616" mass="67376">MSTQPPQFSCDDTVDRKSKKHLLVCSMNVRRQAGKHVSEPIKMILKGNYVQERPRLHKILDVLALVVITTTLIALGYLLWPKNTPDLIIIDASIAPEQVITGDLSTLTFRYENNSEETISNTRLTIDLPEHFELSSIDSTAKHLGSLVFNIGDIAPTDYGFIHIQGAMFGDVDGEQIFTTTLSYTYSTEKITDTKVRQHIFKPIQSALELELSLPEHLIAYQKVTGEIRYTNTGSIAFPHLIINPKWPNTFALTTSLPAKQSDGFFHIDEIEPGETGIITFAGYLGSEQDSTFVFEPSFSFDETSYKQKTLTDVVEILPTPLQISHSILESTINPGSTITIDATYKNISDFKLTDISLKIASDNNIFATSGITGGSYTNGYYIFSSVIDELAPQESGSIQMKLPVKQSLSRSATDVYENISISTSSSAEFTFSPDQEPITVQTVGSRFDLPLTSPVTMSSFGRYWAPSGDQLGRGPVPPIVGETTKYWIFWNIEETTNTLSNLTLEAELGTNVTMTGRQSVSTGSSITQSHGTVYWSIPELDPTLPPGSAVVGIAFEVAITPSQDQVGTKPTLLGPTFLRASDRFTGASLTRTTAGVTTAIPYDTKAASYGGIVTE</sequence>
<evidence type="ECO:0000256" key="1">
    <source>
        <dbReference type="SAM" id="Phobius"/>
    </source>
</evidence>
<proteinExistence type="predicted"/>
<dbReference type="AlphaFoldDB" id="A0A0G0VFM8"/>
<dbReference type="Proteomes" id="UP000033930">
    <property type="component" value="Unassembled WGS sequence"/>
</dbReference>
<name>A0A0G0VFM8_9BACT</name>
<comment type="caution">
    <text evidence="2">The sequence shown here is derived from an EMBL/GenBank/DDBJ whole genome shotgun (WGS) entry which is preliminary data.</text>
</comment>
<dbReference type="EMBL" id="LCAW01000003">
    <property type="protein sequence ID" value="KKR99759.1"/>
    <property type="molecule type" value="Genomic_DNA"/>
</dbReference>
<dbReference type="InterPro" id="IPR008965">
    <property type="entry name" value="CBM2/CBM3_carb-bd_dom_sf"/>
</dbReference>
<feature type="transmembrane region" description="Helical" evidence="1">
    <location>
        <begin position="59"/>
        <end position="80"/>
    </location>
</feature>
<accession>A0A0G0VFM8</accession>
<evidence type="ECO:0000313" key="2">
    <source>
        <dbReference type="EMBL" id="KKR99759.1"/>
    </source>
</evidence>